<dbReference type="AlphaFoldDB" id="A0AAV1WP12"/>
<dbReference type="Pfam" id="PF19259">
    <property type="entry name" value="Ty3_capsid"/>
    <property type="match status" value="1"/>
</dbReference>
<keyword evidence="3" id="KW-1185">Reference proteome</keyword>
<comment type="caution">
    <text evidence="2">The sequence shown here is derived from an EMBL/GenBank/DDBJ whole genome shotgun (WGS) entry which is preliminary data.</text>
</comment>
<gene>
    <name evidence="2" type="ORF">LLUT_LOCUS12073</name>
</gene>
<protein>
    <recommendedName>
        <fullName evidence="1">Ty3 transposon capsid-like protein domain-containing protein</fullName>
    </recommendedName>
</protein>
<name>A0AAV1WP12_LUPLU</name>
<sequence>MQATVLAMEGKAIRWFQWWEKCNPNPSWEGFKVAVIRRFQPSMIQNPFELLLSLKQEGIVEEYVEDFEKYVGALRTINPDFTKGIFLKELKEELWAEIRLYELKTLAEVMQKAILIGENHDDYNGGTIANATREVDAHNSVENEIHDDVNRVDVTSVAEVLGDEKGVVTVLKGVEDENKSHGEFESVAIENGLVGESDVAVVVDVVSTRDVKECADEGDPVSSGEKVQNLEVVQDF</sequence>
<reference evidence="2 3" key="1">
    <citation type="submission" date="2024-03" db="EMBL/GenBank/DDBJ databases">
        <authorList>
            <person name="Martinez-Hernandez J."/>
        </authorList>
    </citation>
    <scope>NUCLEOTIDE SEQUENCE [LARGE SCALE GENOMIC DNA]</scope>
</reference>
<dbReference type="InterPro" id="IPR045358">
    <property type="entry name" value="Ty3_capsid"/>
</dbReference>
<evidence type="ECO:0000313" key="3">
    <source>
        <dbReference type="Proteomes" id="UP001497480"/>
    </source>
</evidence>
<dbReference type="Proteomes" id="UP001497480">
    <property type="component" value="Unassembled WGS sequence"/>
</dbReference>
<feature type="domain" description="Ty3 transposon capsid-like protein" evidence="1">
    <location>
        <begin position="8"/>
        <end position="114"/>
    </location>
</feature>
<proteinExistence type="predicted"/>
<accession>A0AAV1WP12</accession>
<evidence type="ECO:0000259" key="1">
    <source>
        <dbReference type="Pfam" id="PF19259"/>
    </source>
</evidence>
<dbReference type="EMBL" id="CAXHTB010000008">
    <property type="protein sequence ID" value="CAL0311013.1"/>
    <property type="molecule type" value="Genomic_DNA"/>
</dbReference>
<organism evidence="2 3">
    <name type="scientific">Lupinus luteus</name>
    <name type="common">European yellow lupine</name>
    <dbReference type="NCBI Taxonomy" id="3873"/>
    <lineage>
        <taxon>Eukaryota</taxon>
        <taxon>Viridiplantae</taxon>
        <taxon>Streptophyta</taxon>
        <taxon>Embryophyta</taxon>
        <taxon>Tracheophyta</taxon>
        <taxon>Spermatophyta</taxon>
        <taxon>Magnoliopsida</taxon>
        <taxon>eudicotyledons</taxon>
        <taxon>Gunneridae</taxon>
        <taxon>Pentapetalae</taxon>
        <taxon>rosids</taxon>
        <taxon>fabids</taxon>
        <taxon>Fabales</taxon>
        <taxon>Fabaceae</taxon>
        <taxon>Papilionoideae</taxon>
        <taxon>50 kb inversion clade</taxon>
        <taxon>genistoids sensu lato</taxon>
        <taxon>core genistoids</taxon>
        <taxon>Genisteae</taxon>
        <taxon>Lupinus</taxon>
    </lineage>
</organism>
<evidence type="ECO:0000313" key="2">
    <source>
        <dbReference type="EMBL" id="CAL0311013.1"/>
    </source>
</evidence>